<feature type="coiled-coil region" evidence="1">
    <location>
        <begin position="59"/>
        <end position="93"/>
    </location>
</feature>
<protein>
    <submittedName>
        <fullName evidence="2">Transposase</fullName>
    </submittedName>
</protein>
<gene>
    <name evidence="2" type="ORF">H1R19_21860</name>
</gene>
<evidence type="ECO:0000256" key="1">
    <source>
        <dbReference type="SAM" id="Coils"/>
    </source>
</evidence>
<organism evidence="2 3">
    <name type="scientific">Gordonia jinghuaiqii</name>
    <dbReference type="NCBI Taxonomy" id="2758710"/>
    <lineage>
        <taxon>Bacteria</taxon>
        <taxon>Bacillati</taxon>
        <taxon>Actinomycetota</taxon>
        <taxon>Actinomycetes</taxon>
        <taxon>Mycobacteriales</taxon>
        <taxon>Gordoniaceae</taxon>
        <taxon>Gordonia</taxon>
    </lineage>
</organism>
<dbReference type="Proteomes" id="UP000515663">
    <property type="component" value="Chromosome"/>
</dbReference>
<reference evidence="3" key="1">
    <citation type="submission" date="2020-07" db="EMBL/GenBank/DDBJ databases">
        <title>novel species isolated from the respiratory tract of Marmot.</title>
        <authorList>
            <person name="Zhang G."/>
        </authorList>
    </citation>
    <scope>NUCLEOTIDE SEQUENCE [LARGE SCALE GENOMIC DNA]</scope>
    <source>
        <strain evidence="3">686</strain>
    </source>
</reference>
<dbReference type="RefSeq" id="WP_188328381.1">
    <property type="nucleotide sequence ID" value="NZ_CP059491.1"/>
</dbReference>
<dbReference type="EMBL" id="CP059491">
    <property type="protein sequence ID" value="QMT01429.1"/>
    <property type="molecule type" value="Genomic_DNA"/>
</dbReference>
<evidence type="ECO:0000313" key="2">
    <source>
        <dbReference type="EMBL" id="QMT01429.1"/>
    </source>
</evidence>
<keyword evidence="3" id="KW-1185">Reference proteome</keyword>
<proteinExistence type="predicted"/>
<name>A0A7D7QWZ5_9ACTN</name>
<dbReference type="AlphaFoldDB" id="A0A7D7QWZ5"/>
<sequence length="97" mass="11208">MPKPYPPDFRREVISAARSSDASLRQIASNYGISDTCLKRWLTIADREDRIRQSSPDPDAEQNAVLRDARKRIRELEQEVEVMRRAVVYLSQRMGSS</sequence>
<dbReference type="Gene3D" id="1.10.10.60">
    <property type="entry name" value="Homeodomain-like"/>
    <property type="match status" value="1"/>
</dbReference>
<dbReference type="KEGG" id="gji:H1R19_21860"/>
<dbReference type="SUPFAM" id="SSF46689">
    <property type="entry name" value="Homeodomain-like"/>
    <property type="match status" value="1"/>
</dbReference>
<dbReference type="InterPro" id="IPR009057">
    <property type="entry name" value="Homeodomain-like_sf"/>
</dbReference>
<accession>A0A7D7QWZ5</accession>
<keyword evidence="1" id="KW-0175">Coiled coil</keyword>
<evidence type="ECO:0000313" key="3">
    <source>
        <dbReference type="Proteomes" id="UP000515663"/>
    </source>
</evidence>